<sequence length="313" mass="33660">MAMKGAPQPPWVKAAHLASGQVLDLRRIQELAAEAGRLRSARAVPGHGDPTAERPADRIDLARRDVERDAVERGAPRAWVARARAAGREGRPWSPTQTFPTPLWVPQRGSWPRVRADRAAVIEMVALAVVRERHLGIDDIAGDPDSVASRQLRRNAVAAYVRAQVTAATLSKPPTRDVPAWKPDTGMLAAAIENHIGEPTGEVVAAWREYTTPRIADTLRSSVIGLRRRRGAPTLTEPDGHTAPVNELFATARELTADLHDSVTQPGVGAALEAALPPELSHAWDTTHDPTPAPGMDDHGMDPAQPPVPGAEP</sequence>
<evidence type="ECO:0000313" key="3">
    <source>
        <dbReference type="Proteomes" id="UP000252586"/>
    </source>
</evidence>
<comment type="caution">
    <text evidence="2">The sequence shown here is derived from an EMBL/GenBank/DDBJ whole genome shotgun (WGS) entry which is preliminary data.</text>
</comment>
<accession>A0A366D777</accession>
<feature type="region of interest" description="Disordered" evidence="1">
    <location>
        <begin position="282"/>
        <end position="313"/>
    </location>
</feature>
<dbReference type="EMBL" id="QNRE01000015">
    <property type="protein sequence ID" value="RBO85304.1"/>
    <property type="molecule type" value="Genomic_DNA"/>
</dbReference>
<name>A0A366D777_9NOCA</name>
<protein>
    <submittedName>
        <fullName evidence="2">Uncharacterized protein</fullName>
    </submittedName>
</protein>
<dbReference type="STRING" id="1210090.GCA_001613185_03044"/>
<reference evidence="2 3" key="1">
    <citation type="submission" date="2018-06" db="EMBL/GenBank/DDBJ databases">
        <title>Genomic Encyclopedia of Type Strains, Phase IV (KMG-IV): sequencing the most valuable type-strain genomes for metagenomic binning, comparative biology and taxonomic classification.</title>
        <authorList>
            <person name="Goeker M."/>
        </authorList>
    </citation>
    <scope>NUCLEOTIDE SEQUENCE [LARGE SCALE GENOMIC DNA]</scope>
    <source>
        <strain evidence="2 3">DSM 44599</strain>
    </source>
</reference>
<dbReference type="RefSeq" id="WP_067509133.1">
    <property type="nucleotide sequence ID" value="NZ_QNRE01000015.1"/>
</dbReference>
<evidence type="ECO:0000313" key="2">
    <source>
        <dbReference type="EMBL" id="RBO85304.1"/>
    </source>
</evidence>
<evidence type="ECO:0000256" key="1">
    <source>
        <dbReference type="SAM" id="MobiDB-lite"/>
    </source>
</evidence>
<dbReference type="Proteomes" id="UP000252586">
    <property type="component" value="Unassembled WGS sequence"/>
</dbReference>
<organism evidence="2 3">
    <name type="scientific">Nocardia puris</name>
    <dbReference type="NCBI Taxonomy" id="208602"/>
    <lineage>
        <taxon>Bacteria</taxon>
        <taxon>Bacillati</taxon>
        <taxon>Actinomycetota</taxon>
        <taxon>Actinomycetes</taxon>
        <taxon>Mycobacteriales</taxon>
        <taxon>Nocardiaceae</taxon>
        <taxon>Nocardia</taxon>
    </lineage>
</organism>
<gene>
    <name evidence="2" type="ORF">DFR74_115152</name>
</gene>
<feature type="compositionally biased region" description="Pro residues" evidence="1">
    <location>
        <begin position="304"/>
        <end position="313"/>
    </location>
</feature>
<dbReference type="AlphaFoldDB" id="A0A366D777"/>
<proteinExistence type="predicted"/>
<keyword evidence="3" id="KW-1185">Reference proteome</keyword>
<dbReference type="OrthoDB" id="4534838at2"/>